<feature type="transmembrane region" description="Helical" evidence="6">
    <location>
        <begin position="269"/>
        <end position="289"/>
    </location>
</feature>
<dbReference type="Gene3D" id="3.40.1710.10">
    <property type="entry name" value="abc type-2 transporter like domain"/>
    <property type="match status" value="1"/>
</dbReference>
<name>A0A941CPC7_9CLOT</name>
<proteinExistence type="predicted"/>
<feature type="domain" description="ABC-2 type transporter transmembrane" evidence="7">
    <location>
        <begin position="20"/>
        <end position="379"/>
    </location>
</feature>
<comment type="caution">
    <text evidence="8">The sequence shown here is derived from an EMBL/GenBank/DDBJ whole genome shotgun (WGS) entry which is preliminary data.</text>
</comment>
<evidence type="ECO:0000256" key="2">
    <source>
        <dbReference type="ARBA" id="ARBA00022475"/>
    </source>
</evidence>
<keyword evidence="3 6" id="KW-0812">Transmembrane</keyword>
<accession>A0A941CPC7</accession>
<feature type="transmembrane region" description="Helical" evidence="6">
    <location>
        <begin position="237"/>
        <end position="257"/>
    </location>
</feature>
<dbReference type="Proteomes" id="UP000675379">
    <property type="component" value="Unassembled WGS sequence"/>
</dbReference>
<evidence type="ECO:0000313" key="8">
    <source>
        <dbReference type="EMBL" id="MBR0576410.1"/>
    </source>
</evidence>
<evidence type="ECO:0000256" key="4">
    <source>
        <dbReference type="ARBA" id="ARBA00022989"/>
    </source>
</evidence>
<evidence type="ECO:0000256" key="1">
    <source>
        <dbReference type="ARBA" id="ARBA00004651"/>
    </source>
</evidence>
<dbReference type="EMBL" id="JAGSCS010000010">
    <property type="protein sequence ID" value="MBR0576410.1"/>
    <property type="molecule type" value="Genomic_DNA"/>
</dbReference>
<feature type="transmembrane region" description="Helical" evidence="6">
    <location>
        <begin position="193"/>
        <end position="216"/>
    </location>
</feature>
<organism evidence="8 9">
    <name type="scientific">Proteiniclasticum sediminis</name>
    <dbReference type="NCBI Taxonomy" id="2804028"/>
    <lineage>
        <taxon>Bacteria</taxon>
        <taxon>Bacillati</taxon>
        <taxon>Bacillota</taxon>
        <taxon>Clostridia</taxon>
        <taxon>Eubacteriales</taxon>
        <taxon>Clostridiaceae</taxon>
        <taxon>Proteiniclasticum</taxon>
    </lineage>
</organism>
<dbReference type="RefSeq" id="WP_211801338.1">
    <property type="nucleotide sequence ID" value="NZ_JAGSCS010000010.1"/>
</dbReference>
<dbReference type="PANTHER" id="PTHR30294:SF38">
    <property type="entry name" value="TRANSPORT PERMEASE PROTEIN"/>
    <property type="match status" value="1"/>
</dbReference>
<dbReference type="GO" id="GO:0140359">
    <property type="term" value="F:ABC-type transporter activity"/>
    <property type="evidence" value="ECO:0007669"/>
    <property type="project" value="InterPro"/>
</dbReference>
<sequence length="388" mass="43020">MPVFKVSLKVLKRNLPSILIYLGVFLALSVLFARNAQSQGEEYTRFDPVKTPMAVFAEEDTPLIRGFLAHLEKSAVIRPLEDEENLIQDALYFRNISFLVRIPKGFTEAFLRQEEVTLGKTVVPGSVSSIYPELAIDTYFNTARMILAAAPNLTSEELAEKVEKALAQTTPITLKSYGTEASTPGMSRYFFNYMAYSLVSILVLGTSLVMLVWKDLDLYRRTEISPLRRSRISLEKYLALGVFTLITWGTLILTYYVLYRGESRQSTSILFVLNSFILAFTSLGMSFLIGTLMKSRNAISGVSNVLSLGPSFISGVFVPQELLGAGVLALAHVTPTYWYVTANGLISTLGSLQDPALSRIFSHMAVVAAFGLGFFALASFLGRRQTRM</sequence>
<gene>
    <name evidence="8" type="ORF">KCG48_08660</name>
</gene>
<protein>
    <submittedName>
        <fullName evidence="8">ABC transporter permease</fullName>
    </submittedName>
</protein>
<evidence type="ECO:0000256" key="6">
    <source>
        <dbReference type="SAM" id="Phobius"/>
    </source>
</evidence>
<evidence type="ECO:0000313" key="9">
    <source>
        <dbReference type="Proteomes" id="UP000675379"/>
    </source>
</evidence>
<feature type="transmembrane region" description="Helical" evidence="6">
    <location>
        <begin position="360"/>
        <end position="382"/>
    </location>
</feature>
<dbReference type="PANTHER" id="PTHR30294">
    <property type="entry name" value="MEMBRANE COMPONENT OF ABC TRANSPORTER YHHJ-RELATED"/>
    <property type="match status" value="1"/>
</dbReference>
<keyword evidence="9" id="KW-1185">Reference proteome</keyword>
<dbReference type="InterPro" id="IPR013525">
    <property type="entry name" value="ABC2_TM"/>
</dbReference>
<dbReference type="Pfam" id="PF12698">
    <property type="entry name" value="ABC2_membrane_3"/>
    <property type="match status" value="1"/>
</dbReference>
<dbReference type="AlphaFoldDB" id="A0A941CPC7"/>
<keyword evidence="4 6" id="KW-1133">Transmembrane helix</keyword>
<reference evidence="8" key="1">
    <citation type="submission" date="2021-04" db="EMBL/GenBank/DDBJ databases">
        <title>Proteiniclasticum sedimins sp. nov., an obligate anaerobic bacterium isolated from anaerobic sludge.</title>
        <authorList>
            <person name="Liu J."/>
        </authorList>
    </citation>
    <scope>NUCLEOTIDE SEQUENCE</scope>
    <source>
        <strain evidence="8">BAD-10</strain>
    </source>
</reference>
<dbReference type="GO" id="GO:0005886">
    <property type="term" value="C:plasma membrane"/>
    <property type="evidence" value="ECO:0007669"/>
    <property type="project" value="UniProtKB-SubCell"/>
</dbReference>
<evidence type="ECO:0000256" key="3">
    <source>
        <dbReference type="ARBA" id="ARBA00022692"/>
    </source>
</evidence>
<evidence type="ECO:0000259" key="7">
    <source>
        <dbReference type="Pfam" id="PF12698"/>
    </source>
</evidence>
<evidence type="ECO:0000256" key="5">
    <source>
        <dbReference type="ARBA" id="ARBA00023136"/>
    </source>
</evidence>
<keyword evidence="5 6" id="KW-0472">Membrane</keyword>
<comment type="subcellular location">
    <subcellularLocation>
        <location evidence="1">Cell membrane</location>
        <topology evidence="1">Multi-pass membrane protein</topology>
    </subcellularLocation>
</comment>
<dbReference type="InterPro" id="IPR051449">
    <property type="entry name" value="ABC-2_transporter_component"/>
</dbReference>
<keyword evidence="2" id="KW-1003">Cell membrane</keyword>